<reference evidence="1 2" key="1">
    <citation type="submission" date="2018-01" db="EMBL/GenBank/DDBJ databases">
        <title>Genome Sequencing and Assembly of Anaerobacter polyendosporus strain CT4.</title>
        <authorList>
            <person name="Tachaapaikoon C."/>
            <person name="Sutheeworapong S."/>
            <person name="Jenjaroenpun P."/>
            <person name="Wongsurawat T."/>
            <person name="Nookeaw I."/>
            <person name="Cheawchanlertfa P."/>
            <person name="Kosugi A."/>
            <person name="Cheevadhanarak S."/>
            <person name="Ratanakhanokchai K."/>
        </authorList>
    </citation>
    <scope>NUCLEOTIDE SEQUENCE [LARGE SCALE GENOMIC DNA]</scope>
    <source>
        <strain evidence="1 2">CT4</strain>
    </source>
</reference>
<keyword evidence="2" id="KW-1185">Reference proteome</keyword>
<dbReference type="AlphaFoldDB" id="A0A410DZY4"/>
<gene>
    <name evidence="1" type="ORF">C1I91_25080</name>
</gene>
<evidence type="ECO:0000313" key="1">
    <source>
        <dbReference type="EMBL" id="QAA34642.1"/>
    </source>
</evidence>
<dbReference type="RefSeq" id="WP_128215355.1">
    <property type="nucleotide sequence ID" value="NZ_CP025746.1"/>
</dbReference>
<proteinExistence type="predicted"/>
<dbReference type="GO" id="GO:0009295">
    <property type="term" value="C:nucleoid"/>
    <property type="evidence" value="ECO:0007669"/>
    <property type="project" value="InterPro"/>
</dbReference>
<name>A0A410DZY4_9CLOT</name>
<protein>
    <submittedName>
        <fullName evidence="1">Nucleoid-associated protein</fullName>
    </submittedName>
</protein>
<dbReference type="OrthoDB" id="3171075at2"/>
<sequence>MEYVNDINIVEAVIHILDTNGDEPILNEYRLELNEDTYKFLYRHIERAFKDEELKYAVFNAERNIVKEVSQDYLSGINSDIVSVSKELARQMFAVMKGNGNIPSCDLIVVAISTDQGPMLAIMKMDYVRNFTHKIDFIEEKIGIDIIEQASGLPASSQRLQKCAFIKPIIDENAVNLMVIDKQKKSKEEEEYGSNYFINNYLGCSIVTNERDMTKTFVKAAEAWTRNNITEDADKAEKIRTTIKAKLREEDTINVQELSHELFKEEPQTKESFNQFVSAQGLDEEIPVDKQWVEKKLKRVRLKIDKDIDLYITEDAYHDPERFEIQRNGDGSINLVVKHVMNYIEK</sequence>
<dbReference type="Proteomes" id="UP000286268">
    <property type="component" value="Chromosome"/>
</dbReference>
<dbReference type="KEGG" id="cmah:C1I91_25080"/>
<accession>A0A410DZY4</accession>
<organism evidence="1 2">
    <name type="scientific">Clostridium manihotivorum</name>
    <dbReference type="NCBI Taxonomy" id="2320868"/>
    <lineage>
        <taxon>Bacteria</taxon>
        <taxon>Bacillati</taxon>
        <taxon>Bacillota</taxon>
        <taxon>Clostridia</taxon>
        <taxon>Eubacteriales</taxon>
        <taxon>Clostridiaceae</taxon>
        <taxon>Clostridium</taxon>
    </lineage>
</organism>
<dbReference type="InterPro" id="IPR007358">
    <property type="entry name" value="Nucleoid_associated_NdpA"/>
</dbReference>
<dbReference type="EMBL" id="CP025746">
    <property type="protein sequence ID" value="QAA34642.1"/>
    <property type="molecule type" value="Genomic_DNA"/>
</dbReference>
<evidence type="ECO:0000313" key="2">
    <source>
        <dbReference type="Proteomes" id="UP000286268"/>
    </source>
</evidence>
<dbReference type="Pfam" id="PF04245">
    <property type="entry name" value="NA37"/>
    <property type="match status" value="1"/>
</dbReference>